<keyword evidence="18" id="KW-0732">Signal</keyword>
<dbReference type="EMBL" id="KV748500">
    <property type="protein sequence ID" value="OCL14973.1"/>
    <property type="molecule type" value="Genomic_DNA"/>
</dbReference>
<dbReference type="Gene3D" id="1.20.5.1430">
    <property type="match status" value="1"/>
</dbReference>
<evidence type="ECO:0000256" key="4">
    <source>
        <dbReference type="ARBA" id="ARBA00022448"/>
    </source>
</evidence>
<dbReference type="SUPFAM" id="SSF140612">
    <property type="entry name" value="EB1 dimerisation domain-like"/>
    <property type="match status" value="1"/>
</dbReference>
<keyword evidence="9" id="KW-0498">Mitosis</keyword>
<dbReference type="InterPro" id="IPR036872">
    <property type="entry name" value="CH_dom_sf"/>
</dbReference>
<keyword evidence="4" id="KW-0813">Transport</keyword>
<dbReference type="CDD" id="cd08760">
    <property type="entry name" value="Cyt_b561_FRRS1_like"/>
    <property type="match status" value="1"/>
</dbReference>
<dbReference type="SMART" id="SM00665">
    <property type="entry name" value="B561"/>
    <property type="match status" value="1"/>
</dbReference>
<comment type="subcellular location">
    <subcellularLocation>
        <location evidence="1">Cytoplasm</location>
        <location evidence="1">Cytoskeleton</location>
    </subcellularLocation>
    <subcellularLocation>
        <location evidence="2">Membrane</location>
    </subcellularLocation>
</comment>
<evidence type="ECO:0000256" key="7">
    <source>
        <dbReference type="ARBA" id="ARBA00022692"/>
    </source>
</evidence>
<evidence type="ECO:0000256" key="3">
    <source>
        <dbReference type="ARBA" id="ARBA00010729"/>
    </source>
</evidence>
<dbReference type="PANTHER" id="PTHR47797">
    <property type="entry name" value="DEHYDROGENASE, PUTATIVE (AFU_ORTHOLOGUE AFUA_8G05805)-RELATED"/>
    <property type="match status" value="1"/>
</dbReference>
<dbReference type="GO" id="GO:0051233">
    <property type="term" value="C:spindle midzone"/>
    <property type="evidence" value="ECO:0007669"/>
    <property type="project" value="UniProtKB-ARBA"/>
</dbReference>
<feature type="domain" description="EB1 C-terminal" evidence="20">
    <location>
        <begin position="612"/>
        <end position="689"/>
    </location>
</feature>
<keyword evidence="7 17" id="KW-0812">Transmembrane</keyword>
<feature type="chain" id="PRO_5034523769" evidence="18">
    <location>
        <begin position="19"/>
        <end position="703"/>
    </location>
</feature>
<feature type="signal peptide" evidence="18">
    <location>
        <begin position="1"/>
        <end position="18"/>
    </location>
</feature>
<feature type="transmembrane region" description="Helical" evidence="17">
    <location>
        <begin position="451"/>
        <end position="471"/>
    </location>
</feature>
<evidence type="ECO:0000256" key="18">
    <source>
        <dbReference type="SAM" id="SignalP"/>
    </source>
</evidence>
<dbReference type="InterPro" id="IPR006593">
    <property type="entry name" value="Cyt_b561/ferric_Rdtase_TM"/>
</dbReference>
<evidence type="ECO:0000256" key="16">
    <source>
        <dbReference type="SAM" id="MobiDB-lite"/>
    </source>
</evidence>
<evidence type="ECO:0000259" key="19">
    <source>
        <dbReference type="PROSITE" id="PS50939"/>
    </source>
</evidence>
<feature type="domain" description="Cytochrome b561" evidence="19">
    <location>
        <begin position="277"/>
        <end position="474"/>
    </location>
</feature>
<name>A0A8E2JZA2_9PEZI</name>
<feature type="compositionally biased region" description="Polar residues" evidence="16">
    <location>
        <begin position="603"/>
        <end position="614"/>
    </location>
</feature>
<evidence type="ECO:0000256" key="12">
    <source>
        <dbReference type="ARBA" id="ARBA00023136"/>
    </source>
</evidence>
<dbReference type="GO" id="GO:0051010">
    <property type="term" value="F:microtubule plus-end binding"/>
    <property type="evidence" value="ECO:0007669"/>
    <property type="project" value="UniProtKB-ARBA"/>
</dbReference>
<evidence type="ECO:0000259" key="20">
    <source>
        <dbReference type="PROSITE" id="PS51230"/>
    </source>
</evidence>
<dbReference type="GO" id="GO:0051301">
    <property type="term" value="P:cell division"/>
    <property type="evidence" value="ECO:0007669"/>
    <property type="project" value="UniProtKB-KW"/>
</dbReference>
<keyword evidence="6" id="KW-0132">Cell division</keyword>
<keyword evidence="11 17" id="KW-1133">Transmembrane helix</keyword>
<dbReference type="GO" id="GO:0030473">
    <property type="term" value="P:nuclear migration along microtubule"/>
    <property type="evidence" value="ECO:0007669"/>
    <property type="project" value="UniProtKB-ARBA"/>
</dbReference>
<dbReference type="Pfam" id="PF03271">
    <property type="entry name" value="EB1"/>
    <property type="match status" value="1"/>
</dbReference>
<evidence type="ECO:0000256" key="5">
    <source>
        <dbReference type="ARBA" id="ARBA00022490"/>
    </source>
</evidence>
<dbReference type="SMART" id="SM00664">
    <property type="entry name" value="DoH"/>
    <property type="match status" value="1"/>
</dbReference>
<evidence type="ECO:0000256" key="6">
    <source>
        <dbReference type="ARBA" id="ARBA00022618"/>
    </source>
</evidence>
<reference evidence="21 22" key="1">
    <citation type="journal article" date="2016" name="Nat. Commun.">
        <title>Ectomycorrhizal ecology is imprinted in the genome of the dominant symbiotic fungus Cenococcum geophilum.</title>
        <authorList>
            <consortium name="DOE Joint Genome Institute"/>
            <person name="Peter M."/>
            <person name="Kohler A."/>
            <person name="Ohm R.A."/>
            <person name="Kuo A."/>
            <person name="Krutzmann J."/>
            <person name="Morin E."/>
            <person name="Arend M."/>
            <person name="Barry K.W."/>
            <person name="Binder M."/>
            <person name="Choi C."/>
            <person name="Clum A."/>
            <person name="Copeland A."/>
            <person name="Grisel N."/>
            <person name="Haridas S."/>
            <person name="Kipfer T."/>
            <person name="LaButti K."/>
            <person name="Lindquist E."/>
            <person name="Lipzen A."/>
            <person name="Maire R."/>
            <person name="Meier B."/>
            <person name="Mihaltcheva S."/>
            <person name="Molinier V."/>
            <person name="Murat C."/>
            <person name="Poggeler S."/>
            <person name="Quandt C.A."/>
            <person name="Sperisen C."/>
            <person name="Tritt A."/>
            <person name="Tisserant E."/>
            <person name="Crous P.W."/>
            <person name="Henrissat B."/>
            <person name="Nehls U."/>
            <person name="Egli S."/>
            <person name="Spatafora J.W."/>
            <person name="Grigoriev I.V."/>
            <person name="Martin F.M."/>
        </authorList>
    </citation>
    <scope>NUCLEOTIDE SEQUENCE [LARGE SCALE GENOMIC DNA]</scope>
    <source>
        <strain evidence="21 22">CBS 207.34</strain>
    </source>
</reference>
<dbReference type="FunFam" id="1.10.418.10:FF:000028">
    <property type="entry name" value="RP/EB family microtubule-associated protein"/>
    <property type="match status" value="1"/>
</dbReference>
<feature type="compositionally biased region" description="Low complexity" evidence="16">
    <location>
        <begin position="581"/>
        <end position="602"/>
    </location>
</feature>
<feature type="region of interest" description="Disordered" evidence="16">
    <location>
        <begin position="195"/>
        <end position="215"/>
    </location>
</feature>
<evidence type="ECO:0000256" key="15">
    <source>
        <dbReference type="PROSITE-ProRule" id="PRU00576"/>
    </source>
</evidence>
<keyword evidence="14" id="KW-0131">Cell cycle</keyword>
<organism evidence="21 22">
    <name type="scientific">Glonium stellatum</name>
    <dbReference type="NCBI Taxonomy" id="574774"/>
    <lineage>
        <taxon>Eukaryota</taxon>
        <taxon>Fungi</taxon>
        <taxon>Dikarya</taxon>
        <taxon>Ascomycota</taxon>
        <taxon>Pezizomycotina</taxon>
        <taxon>Dothideomycetes</taxon>
        <taxon>Pleosporomycetidae</taxon>
        <taxon>Gloniales</taxon>
        <taxon>Gloniaceae</taxon>
        <taxon>Glonium</taxon>
    </lineage>
</organism>
<keyword evidence="13" id="KW-0206">Cytoskeleton</keyword>
<evidence type="ECO:0000256" key="9">
    <source>
        <dbReference type="ARBA" id="ARBA00022776"/>
    </source>
</evidence>
<dbReference type="Proteomes" id="UP000250140">
    <property type="component" value="Unassembled WGS sequence"/>
</dbReference>
<dbReference type="OrthoDB" id="19261at2759"/>
<keyword evidence="22" id="KW-1185">Reference proteome</keyword>
<evidence type="ECO:0000256" key="8">
    <source>
        <dbReference type="ARBA" id="ARBA00022701"/>
    </source>
</evidence>
<dbReference type="Gene3D" id="1.10.418.10">
    <property type="entry name" value="Calponin-like domain"/>
    <property type="match status" value="1"/>
</dbReference>
<evidence type="ECO:0000313" key="22">
    <source>
        <dbReference type="Proteomes" id="UP000250140"/>
    </source>
</evidence>
<dbReference type="Pfam" id="PF16010">
    <property type="entry name" value="CDH-cyt"/>
    <property type="match status" value="1"/>
</dbReference>
<dbReference type="GO" id="GO:0035371">
    <property type="term" value="C:microtubule plus-end"/>
    <property type="evidence" value="ECO:0007669"/>
    <property type="project" value="UniProtKB-ARBA"/>
</dbReference>
<dbReference type="InterPro" id="IPR036133">
    <property type="entry name" value="EB1_C_sf"/>
</dbReference>
<proteinExistence type="inferred from homology"/>
<keyword evidence="8 15" id="KW-0493">Microtubule</keyword>
<dbReference type="PANTHER" id="PTHR47797:SF1">
    <property type="entry name" value="CYTOCHROME B561 DOMAIN-CONTAINING PROTEIN-RELATED"/>
    <property type="match status" value="1"/>
</dbReference>
<evidence type="ECO:0000256" key="10">
    <source>
        <dbReference type="ARBA" id="ARBA00022982"/>
    </source>
</evidence>
<dbReference type="PROSITE" id="PS51230">
    <property type="entry name" value="EB1_C"/>
    <property type="match status" value="1"/>
</dbReference>
<evidence type="ECO:0000256" key="14">
    <source>
        <dbReference type="ARBA" id="ARBA00023306"/>
    </source>
</evidence>
<evidence type="ECO:0000256" key="17">
    <source>
        <dbReference type="SAM" id="Phobius"/>
    </source>
</evidence>
<dbReference type="FunFam" id="1.20.5.1430:FF:000005">
    <property type="entry name" value="Eb1, isoform E"/>
    <property type="match status" value="1"/>
</dbReference>
<evidence type="ECO:0000256" key="2">
    <source>
        <dbReference type="ARBA" id="ARBA00004370"/>
    </source>
</evidence>
<feature type="transmembrane region" description="Helical" evidence="17">
    <location>
        <begin position="413"/>
        <end position="431"/>
    </location>
</feature>
<dbReference type="GO" id="GO:0016020">
    <property type="term" value="C:membrane"/>
    <property type="evidence" value="ECO:0007669"/>
    <property type="project" value="UniProtKB-SubCell"/>
</dbReference>
<comment type="similarity">
    <text evidence="3">Belongs to the MAPRE family.</text>
</comment>
<dbReference type="CDD" id="cd09630">
    <property type="entry name" value="CDH_like_cytochrome"/>
    <property type="match status" value="1"/>
</dbReference>
<dbReference type="AlphaFoldDB" id="A0A8E2JZA2"/>
<evidence type="ECO:0000256" key="11">
    <source>
        <dbReference type="ARBA" id="ARBA00022989"/>
    </source>
</evidence>
<dbReference type="SUPFAM" id="SSF49344">
    <property type="entry name" value="CBD9-like"/>
    <property type="match status" value="1"/>
</dbReference>
<dbReference type="InterPro" id="IPR015920">
    <property type="entry name" value="Cellobiose_DH-like_cyt"/>
</dbReference>
<dbReference type="InterPro" id="IPR005018">
    <property type="entry name" value="DOMON_domain"/>
</dbReference>
<evidence type="ECO:0000256" key="1">
    <source>
        <dbReference type="ARBA" id="ARBA00004245"/>
    </source>
</evidence>
<dbReference type="GO" id="GO:0035372">
    <property type="term" value="P:protein localization to microtubule"/>
    <property type="evidence" value="ECO:0007669"/>
    <property type="project" value="UniProtKB-ARBA"/>
</dbReference>
<sequence length="703" mass="75585">MKYIFSAALIGLVSRASAQVATACITTDVCYGLNIPSGTASSGNGDIFFQISAPSTYQWVALGQGTGMTGSNIFVVYTSTDGKNVTLSPRLGTGHSEPQFNSKAEVSLLDGSGISNGKMIANVKCSNCQSWSGGSMDFTASSGNWIHAYQSSGGALNSNDQSATISQHSNGAASAFSWSFADAKGGSSVNPFVSTSASASGSGTGSVAGATGATGTTSCVPRPTTGTFASAAATTTWPSTMPSEFSSAFPSNIPSEWRSHWPTARPTDGIIWSKRDTVNYCDSASPTGVSGGNNGNGNAFTILSSLNTRTTKMLIAHGVMAALAFVILFPIGAISIRLLNFPGLLWFHAAFQAFAYLIFLIAFGLGVYIANNEGVLSNYHPIIGIVLFVLIFFQPFFGFLHHSLYKKYQSRTFWSYVHIWLGRIVITLGIINGGLGFKLADTMGMGSHTGMIVYSVVAAIVWLVYVLSIVIGERRKAAMARDNPPKAALCQVFDSIFYDVPMARVKFNANTEYAYLQNFKILQNIFTKHAIDRPVPVEALIKCKMQDNLEFLQWTKRYWDQYFPGHEYDPLARRKGAGGLPSTSAPAPRAAPAASAARRAPPVNNTAAPRTRTPQGGAASAALREENNVLKETVSGLERERDFYFSKLRDIELLIQQAMDADPELEKDEGGLLKQIQTILYSTEEGFEIPVENEGEVPEEETF</sequence>
<keyword evidence="12 17" id="KW-0472">Membrane</keyword>
<dbReference type="Gene3D" id="1.20.120.1770">
    <property type="match status" value="1"/>
</dbReference>
<accession>A0A8E2JZA2</accession>
<protein>
    <submittedName>
        <fullName evidence="21">Iron reductase domain protein</fullName>
    </submittedName>
</protein>
<dbReference type="GO" id="GO:0072686">
    <property type="term" value="C:mitotic spindle"/>
    <property type="evidence" value="ECO:0007669"/>
    <property type="project" value="UniProtKB-ARBA"/>
</dbReference>
<gene>
    <name evidence="21" type="ORF">AOQ84DRAFT_428641</name>
</gene>
<feature type="transmembrane region" description="Helical" evidence="17">
    <location>
        <begin position="314"/>
        <end position="333"/>
    </location>
</feature>
<feature type="transmembrane region" description="Helical" evidence="17">
    <location>
        <begin position="382"/>
        <end position="401"/>
    </location>
</feature>
<dbReference type="SUPFAM" id="SSF47576">
    <property type="entry name" value="Calponin-homology domain, CH-domain"/>
    <property type="match status" value="1"/>
</dbReference>
<feature type="transmembrane region" description="Helical" evidence="17">
    <location>
        <begin position="345"/>
        <end position="370"/>
    </location>
</feature>
<keyword evidence="10" id="KW-0249">Electron transport</keyword>
<dbReference type="PROSITE" id="PS50939">
    <property type="entry name" value="CYTOCHROME_B561"/>
    <property type="match status" value="1"/>
</dbReference>
<feature type="region of interest" description="Disordered" evidence="16">
    <location>
        <begin position="574"/>
        <end position="624"/>
    </location>
</feature>
<evidence type="ECO:0000313" key="21">
    <source>
        <dbReference type="EMBL" id="OCL14973.1"/>
    </source>
</evidence>
<keyword evidence="5" id="KW-0963">Cytoplasm</keyword>
<dbReference type="InterPro" id="IPR004953">
    <property type="entry name" value="EB1_C"/>
</dbReference>
<dbReference type="Gene3D" id="2.60.40.1210">
    <property type="entry name" value="Cellobiose dehydrogenase, cytochrome domain"/>
    <property type="match status" value="1"/>
</dbReference>
<evidence type="ECO:0000256" key="13">
    <source>
        <dbReference type="ARBA" id="ARBA00023212"/>
    </source>
</evidence>